<dbReference type="KEGG" id="mgg:MPLG2_2976"/>
<comment type="similarity">
    <text evidence="11">Belongs to the NhaA Na(+)/H(+) (TC 2.A.33) antiporter family.</text>
</comment>
<evidence type="ECO:0000313" key="13">
    <source>
        <dbReference type="EMBL" id="SPD88006.1"/>
    </source>
</evidence>
<protein>
    <recommendedName>
        <fullName evidence="11">Na(+)/H(+) antiporter NhaA</fullName>
    </recommendedName>
    <alternativeName>
        <fullName evidence="11">Sodium/proton antiporter NhaA</fullName>
    </alternativeName>
</protein>
<organism evidence="13 14">
    <name type="scientific">Micropruina glycogenica</name>
    <dbReference type="NCBI Taxonomy" id="75385"/>
    <lineage>
        <taxon>Bacteria</taxon>
        <taxon>Bacillati</taxon>
        <taxon>Actinomycetota</taxon>
        <taxon>Actinomycetes</taxon>
        <taxon>Propionibacteriales</taxon>
        <taxon>Nocardioidaceae</taxon>
        <taxon>Micropruina</taxon>
    </lineage>
</organism>
<feature type="transmembrane region" description="Helical" evidence="11">
    <location>
        <begin position="67"/>
        <end position="86"/>
    </location>
</feature>
<keyword evidence="8 11" id="KW-0406">Ion transport</keyword>
<keyword evidence="7 11" id="KW-0915">Sodium</keyword>
<feature type="transmembrane region" description="Helical" evidence="11">
    <location>
        <begin position="234"/>
        <end position="250"/>
    </location>
</feature>
<evidence type="ECO:0000256" key="1">
    <source>
        <dbReference type="ARBA" id="ARBA00004429"/>
    </source>
</evidence>
<dbReference type="RefSeq" id="WP_105186611.1">
    <property type="nucleotide sequence ID" value="NZ_BAAAGO010000035.1"/>
</dbReference>
<comment type="subcellular location">
    <subcellularLocation>
        <location evidence="1">Cell inner membrane</location>
        <topology evidence="1">Multi-pass membrane protein</topology>
    </subcellularLocation>
    <subcellularLocation>
        <location evidence="11">Cell membrane</location>
        <topology evidence="11">Multi-pass membrane protein</topology>
    </subcellularLocation>
</comment>
<evidence type="ECO:0000256" key="8">
    <source>
        <dbReference type="ARBA" id="ARBA00023065"/>
    </source>
</evidence>
<evidence type="ECO:0000256" key="2">
    <source>
        <dbReference type="ARBA" id="ARBA00022448"/>
    </source>
</evidence>
<keyword evidence="6 11" id="KW-1133">Transmembrane helix</keyword>
<comment type="catalytic activity">
    <reaction evidence="11">
        <text>Na(+)(in) + 2 H(+)(out) = Na(+)(out) + 2 H(+)(in)</text>
        <dbReference type="Rhea" id="RHEA:29251"/>
        <dbReference type="ChEBI" id="CHEBI:15378"/>
        <dbReference type="ChEBI" id="CHEBI:29101"/>
    </reaction>
</comment>
<evidence type="ECO:0000256" key="7">
    <source>
        <dbReference type="ARBA" id="ARBA00023053"/>
    </source>
</evidence>
<gene>
    <name evidence="11 13" type="primary">nhaA</name>
    <name evidence="13" type="ORF">MPLG2_2976</name>
</gene>
<dbReference type="EMBL" id="LT985188">
    <property type="protein sequence ID" value="SPD88006.1"/>
    <property type="molecule type" value="Genomic_DNA"/>
</dbReference>
<feature type="transmembrane region" description="Helical" evidence="11">
    <location>
        <begin position="134"/>
        <end position="153"/>
    </location>
</feature>
<evidence type="ECO:0000256" key="12">
    <source>
        <dbReference type="SAM" id="MobiDB-lite"/>
    </source>
</evidence>
<evidence type="ECO:0000256" key="3">
    <source>
        <dbReference type="ARBA" id="ARBA00022449"/>
    </source>
</evidence>
<dbReference type="GO" id="GO:0006885">
    <property type="term" value="P:regulation of pH"/>
    <property type="evidence" value="ECO:0007669"/>
    <property type="project" value="UniProtKB-UniRule"/>
</dbReference>
<keyword evidence="3 11" id="KW-0050">Antiport</keyword>
<feature type="transmembrane region" description="Helical" evidence="11">
    <location>
        <begin position="190"/>
        <end position="207"/>
    </location>
</feature>
<accession>A0A2N9JJS0</accession>
<feature type="region of interest" description="Disordered" evidence="12">
    <location>
        <begin position="398"/>
        <end position="418"/>
    </location>
</feature>
<keyword evidence="5 11" id="KW-0812">Transmembrane</keyword>
<feature type="transmembrane region" description="Helical" evidence="11">
    <location>
        <begin position="296"/>
        <end position="321"/>
    </location>
</feature>
<dbReference type="Gene3D" id="1.20.1530.10">
    <property type="entry name" value="Na+/H+ antiporter like domain"/>
    <property type="match status" value="1"/>
</dbReference>
<dbReference type="PANTHER" id="PTHR30341">
    <property type="entry name" value="SODIUM ION/PROTON ANTIPORTER NHAA-RELATED"/>
    <property type="match status" value="1"/>
</dbReference>
<evidence type="ECO:0000256" key="4">
    <source>
        <dbReference type="ARBA" id="ARBA00022475"/>
    </source>
</evidence>
<dbReference type="InterPro" id="IPR023171">
    <property type="entry name" value="Na/H_antiporter_dom_sf"/>
</dbReference>
<evidence type="ECO:0000313" key="14">
    <source>
        <dbReference type="Proteomes" id="UP000238164"/>
    </source>
</evidence>
<dbReference type="GO" id="GO:0005886">
    <property type="term" value="C:plasma membrane"/>
    <property type="evidence" value="ECO:0007669"/>
    <property type="project" value="UniProtKB-SubCell"/>
</dbReference>
<keyword evidence="10 11" id="KW-0739">Sodium transport</keyword>
<keyword evidence="14" id="KW-1185">Reference proteome</keyword>
<evidence type="ECO:0000256" key="10">
    <source>
        <dbReference type="ARBA" id="ARBA00023201"/>
    </source>
</evidence>
<dbReference type="AlphaFoldDB" id="A0A2N9JJS0"/>
<evidence type="ECO:0000256" key="5">
    <source>
        <dbReference type="ARBA" id="ARBA00022692"/>
    </source>
</evidence>
<evidence type="ECO:0000256" key="6">
    <source>
        <dbReference type="ARBA" id="ARBA00022989"/>
    </source>
</evidence>
<keyword evidence="4 11" id="KW-1003">Cell membrane</keyword>
<dbReference type="OrthoDB" id="117402at2"/>
<name>A0A2N9JJS0_9ACTN</name>
<feature type="transmembrane region" description="Helical" evidence="11">
    <location>
        <begin position="367"/>
        <end position="388"/>
    </location>
</feature>
<reference evidence="13 14" key="1">
    <citation type="submission" date="2018-02" db="EMBL/GenBank/DDBJ databases">
        <authorList>
            <person name="Cohen D.B."/>
            <person name="Kent A.D."/>
        </authorList>
    </citation>
    <scope>NUCLEOTIDE SEQUENCE [LARGE SCALE GENOMIC DNA]</scope>
    <source>
        <strain evidence="13">1</strain>
    </source>
</reference>
<feature type="transmembrane region" description="Helical" evidence="11">
    <location>
        <begin position="98"/>
        <end position="122"/>
    </location>
</feature>
<feature type="transmembrane region" description="Helical" evidence="11">
    <location>
        <begin position="165"/>
        <end position="184"/>
    </location>
</feature>
<evidence type="ECO:0000256" key="11">
    <source>
        <dbReference type="HAMAP-Rule" id="MF_01844"/>
    </source>
</evidence>
<evidence type="ECO:0000256" key="9">
    <source>
        <dbReference type="ARBA" id="ARBA00023136"/>
    </source>
</evidence>
<dbReference type="PANTHER" id="PTHR30341:SF0">
    <property type="entry name" value="NA(+)_H(+) ANTIPORTER NHAA"/>
    <property type="match status" value="1"/>
</dbReference>
<keyword evidence="9 11" id="KW-0472">Membrane</keyword>
<dbReference type="NCBIfam" id="TIGR00773">
    <property type="entry name" value="NhaA"/>
    <property type="match status" value="1"/>
</dbReference>
<dbReference type="InterPro" id="IPR004670">
    <property type="entry name" value="NhaA"/>
</dbReference>
<dbReference type="HAMAP" id="MF_01844">
    <property type="entry name" value="NhaA"/>
    <property type="match status" value="1"/>
</dbReference>
<dbReference type="Pfam" id="PF06965">
    <property type="entry name" value="Na_H_antiport_1"/>
    <property type="match status" value="1"/>
</dbReference>
<comment type="function">
    <text evidence="11">Na(+)/H(+) antiporter that extrudes sodium in exchange for external protons.</text>
</comment>
<sequence>MTQRTTDASFGSRLRSFVTGESTGGMLLLGAALVGFVLANSPAGDWFMGLAETRVGPSALHLDLPLATWAADGLLAVFFFVVGVELKHELVVGSLRNFKEAAVPVVAAVGGMVLPAAIYVSIVVPMGDASSLKGWAVPTATDIAFALAVLAVFGRGLPRALRTFLLTLAVVDDLLAIIVIAVFYTEEIHLPALAGAALAIAAFGWAAKAKSLRWWVLLPVALITWILMHESGVHATIAGVALGLTVPAVPQGTRPGRTHHFEKLTRPWSAGIALPVFAFFAAGVPVIGSGGEGLEWSVFAGVIVGLVVGKLIGVLGATALVTRFTPLRLPDSIGLRDLLPVGFLCGIGFTVSLLITELSFDDHQHAVAAKLGVLLASVLAAALGAGTLRWDARQARTDDMNADGRPDLDHRQIGDEDD</sequence>
<keyword evidence="2 11" id="KW-0813">Transport</keyword>
<proteinExistence type="inferred from homology"/>
<feature type="transmembrane region" description="Helical" evidence="11">
    <location>
        <begin position="333"/>
        <end position="355"/>
    </location>
</feature>
<feature type="transmembrane region" description="Helical" evidence="11">
    <location>
        <begin position="212"/>
        <end position="228"/>
    </location>
</feature>
<dbReference type="Proteomes" id="UP000238164">
    <property type="component" value="Chromosome 1"/>
</dbReference>
<feature type="transmembrane region" description="Helical" evidence="11">
    <location>
        <begin position="271"/>
        <end position="290"/>
    </location>
</feature>
<dbReference type="GO" id="GO:0015385">
    <property type="term" value="F:sodium:proton antiporter activity"/>
    <property type="evidence" value="ECO:0007669"/>
    <property type="project" value="UniProtKB-UniRule"/>
</dbReference>